<dbReference type="InterPro" id="IPR001466">
    <property type="entry name" value="Beta-lactam-related"/>
</dbReference>
<name>A0A9D1DH70_9FIRM</name>
<dbReference type="InterPro" id="IPR012338">
    <property type="entry name" value="Beta-lactam/transpept-like"/>
</dbReference>
<dbReference type="InterPro" id="IPR050789">
    <property type="entry name" value="Diverse_Enzym_Activities"/>
</dbReference>
<proteinExistence type="predicted"/>
<dbReference type="AlphaFoldDB" id="A0A9D1DH70"/>
<protein>
    <submittedName>
        <fullName evidence="3">Serine hydrolase</fullName>
    </submittedName>
</protein>
<dbReference type="GO" id="GO:0016787">
    <property type="term" value="F:hydrolase activity"/>
    <property type="evidence" value="ECO:0007669"/>
    <property type="project" value="UniProtKB-KW"/>
</dbReference>
<dbReference type="Gene3D" id="3.40.710.10">
    <property type="entry name" value="DD-peptidase/beta-lactamase superfamily"/>
    <property type="match status" value="1"/>
</dbReference>
<dbReference type="PANTHER" id="PTHR43283:SF7">
    <property type="entry name" value="BETA-LACTAMASE-RELATED DOMAIN-CONTAINING PROTEIN"/>
    <property type="match status" value="1"/>
</dbReference>
<dbReference type="SUPFAM" id="SSF56601">
    <property type="entry name" value="beta-lactamase/transpeptidase-like"/>
    <property type="match status" value="1"/>
</dbReference>
<organism evidence="3 4">
    <name type="scientific">Candidatus Avoscillospira avicola</name>
    <dbReference type="NCBI Taxonomy" id="2840706"/>
    <lineage>
        <taxon>Bacteria</taxon>
        <taxon>Bacillati</taxon>
        <taxon>Bacillota</taxon>
        <taxon>Clostridia</taxon>
        <taxon>Eubacteriales</taxon>
        <taxon>Oscillospiraceae</taxon>
        <taxon>Oscillospiraceae incertae sedis</taxon>
        <taxon>Candidatus Avoscillospira</taxon>
    </lineage>
</organism>
<evidence type="ECO:0000256" key="1">
    <source>
        <dbReference type="SAM" id="MobiDB-lite"/>
    </source>
</evidence>
<reference evidence="3" key="1">
    <citation type="submission" date="2020-10" db="EMBL/GenBank/DDBJ databases">
        <authorList>
            <person name="Gilroy R."/>
        </authorList>
    </citation>
    <scope>NUCLEOTIDE SEQUENCE</scope>
    <source>
        <strain evidence="3">ChiBcec15-4380</strain>
    </source>
</reference>
<dbReference type="Pfam" id="PF00144">
    <property type="entry name" value="Beta-lactamase"/>
    <property type="match status" value="1"/>
</dbReference>
<dbReference type="EMBL" id="DVHE01000038">
    <property type="protein sequence ID" value="HIR50536.1"/>
    <property type="molecule type" value="Genomic_DNA"/>
</dbReference>
<reference evidence="3" key="2">
    <citation type="journal article" date="2021" name="PeerJ">
        <title>Extensive microbial diversity within the chicken gut microbiome revealed by metagenomics and culture.</title>
        <authorList>
            <person name="Gilroy R."/>
            <person name="Ravi A."/>
            <person name="Getino M."/>
            <person name="Pursley I."/>
            <person name="Horton D.L."/>
            <person name="Alikhan N.F."/>
            <person name="Baker D."/>
            <person name="Gharbi K."/>
            <person name="Hall N."/>
            <person name="Watson M."/>
            <person name="Adriaenssens E.M."/>
            <person name="Foster-Nyarko E."/>
            <person name="Jarju S."/>
            <person name="Secka A."/>
            <person name="Antonio M."/>
            <person name="Oren A."/>
            <person name="Chaudhuri R.R."/>
            <person name="La Ragione R."/>
            <person name="Hildebrand F."/>
            <person name="Pallen M.J."/>
        </authorList>
    </citation>
    <scope>NUCLEOTIDE SEQUENCE</scope>
    <source>
        <strain evidence="3">ChiBcec15-4380</strain>
    </source>
</reference>
<accession>A0A9D1DH70</accession>
<feature type="region of interest" description="Disordered" evidence="1">
    <location>
        <begin position="28"/>
        <end position="51"/>
    </location>
</feature>
<sequence>MSLSAANHAVQLISRLLQTDTATEPICDFGPQKPPIPAGQDSRPLPRATPEACGVSSRQVAAFLEALRDDPTLRMHSVLLLRRGQVFCEAAFGPRDTQLPRHTFSACKSVTALAVGLLMDDGLLAPEDRVANFFPEECGAVSRRIFKDLTVEDLLTMRASVLFNEAGSMARPDWVRAYFSVPGLSEQGKRFQYNSLNTYILSALVCRLTGKSLSAFLDERIFRPLGIGDYAWEKSPEGIEKGGWGLYISPENLAKLGLLVQQEGVWEGRRLLSADFLRRATQAHVSPPPELGDYDYGWQIWVGRKEESFLFNGMLGQNVLGLKRSGILLVSHAGNDESYQQSRYFSLARQFFDADFPDALPRDGAGARALQKTLDDLRATPGRLPRRGEAEPFLGRRFVAADPDAASTGLVPLLLQAVENCYSPGLEAVSLGGTAQAPELFYEERDAVYQLTVGLEAPVRQSLLFRGNAFQVAVQGRFTHDDEENPVLRIQIDFLETPSTRILKLILTPQGPRLTQDETPGAAFVTAMANDMGESAAFRALAAALVGTPDPAYLRYRIGRMFRPDLALTAEALE</sequence>
<evidence type="ECO:0000259" key="2">
    <source>
        <dbReference type="Pfam" id="PF00144"/>
    </source>
</evidence>
<dbReference type="Proteomes" id="UP000824239">
    <property type="component" value="Unassembled WGS sequence"/>
</dbReference>
<evidence type="ECO:0000313" key="4">
    <source>
        <dbReference type="Proteomes" id="UP000824239"/>
    </source>
</evidence>
<dbReference type="PANTHER" id="PTHR43283">
    <property type="entry name" value="BETA-LACTAMASE-RELATED"/>
    <property type="match status" value="1"/>
</dbReference>
<feature type="domain" description="Beta-lactamase-related" evidence="2">
    <location>
        <begin position="77"/>
        <end position="318"/>
    </location>
</feature>
<comment type="caution">
    <text evidence="3">The sequence shown here is derived from an EMBL/GenBank/DDBJ whole genome shotgun (WGS) entry which is preliminary data.</text>
</comment>
<evidence type="ECO:0000313" key="3">
    <source>
        <dbReference type="EMBL" id="HIR50536.1"/>
    </source>
</evidence>
<keyword evidence="3" id="KW-0378">Hydrolase</keyword>
<gene>
    <name evidence="3" type="ORF">IAA53_04510</name>
</gene>